<dbReference type="Gene3D" id="3.30.450.40">
    <property type="match status" value="1"/>
</dbReference>
<feature type="region of interest" description="Disordered" evidence="4">
    <location>
        <begin position="52"/>
        <end position="77"/>
    </location>
</feature>
<dbReference type="InterPro" id="IPR029016">
    <property type="entry name" value="GAF-like_dom_sf"/>
</dbReference>
<dbReference type="InterPro" id="IPR005471">
    <property type="entry name" value="Tscrpt_reg_IclR_N"/>
</dbReference>
<gene>
    <name evidence="7" type="ORF">KO481_27855</name>
</gene>
<evidence type="ECO:0000256" key="1">
    <source>
        <dbReference type="ARBA" id="ARBA00023015"/>
    </source>
</evidence>
<proteinExistence type="predicted"/>
<dbReference type="InterPro" id="IPR036388">
    <property type="entry name" value="WH-like_DNA-bd_sf"/>
</dbReference>
<sequence>MAGAVNEAAKSPAPSAVAKVVMVLEALLSYHGVSERSERPIDSRALARAGAKRRIDTAEPSLAPERSGGVSEISRSTGLPTSTVHRILRELSGLGWVRVDSEHRYLPGVRLLSLAGQTAGVTHIVRPILQGLCSSTGHTVHFALLSGEEAVYVDKLEGDRAYGMRSRVGLSIPLHCTAIGKAILACLPRAELRELLTRMPLPAMTARTITDPDLLIAHLDNVARRGYSVDDEENEEHTRCLGVAVLDPHGRPIGGISVSALTFDLDRVKVRACAPLLIAAAREASQALGLPGAAPRPPDGRSG</sequence>
<comment type="caution">
    <text evidence="7">The sequence shown here is derived from an EMBL/GenBank/DDBJ whole genome shotgun (WGS) entry which is preliminary data.</text>
</comment>
<dbReference type="Pfam" id="PF01614">
    <property type="entry name" value="IclR_C"/>
    <property type="match status" value="1"/>
</dbReference>
<dbReference type="SUPFAM" id="SSF55781">
    <property type="entry name" value="GAF domain-like"/>
    <property type="match status" value="1"/>
</dbReference>
<dbReference type="InterPro" id="IPR050707">
    <property type="entry name" value="HTH_MetabolicPath_Reg"/>
</dbReference>
<evidence type="ECO:0000313" key="7">
    <source>
        <dbReference type="EMBL" id="MBU3065330.1"/>
    </source>
</evidence>
<accession>A0ABS6B4T6</accession>
<dbReference type="PROSITE" id="PS51077">
    <property type="entry name" value="HTH_ICLR"/>
    <property type="match status" value="1"/>
</dbReference>
<name>A0ABS6B4T6_9NOCA</name>
<dbReference type="Proteomes" id="UP000733379">
    <property type="component" value="Unassembled WGS sequence"/>
</dbReference>
<dbReference type="PANTHER" id="PTHR30136">
    <property type="entry name" value="HELIX-TURN-HELIX TRANSCRIPTIONAL REGULATOR, ICLR FAMILY"/>
    <property type="match status" value="1"/>
</dbReference>
<dbReference type="Pfam" id="PF09339">
    <property type="entry name" value="HTH_IclR"/>
    <property type="match status" value="1"/>
</dbReference>
<reference evidence="7 8" key="1">
    <citation type="submission" date="2021-06" db="EMBL/GenBank/DDBJ databases">
        <title>Actinomycetes sequencing.</title>
        <authorList>
            <person name="Shan Q."/>
        </authorList>
    </citation>
    <scope>NUCLEOTIDE SEQUENCE [LARGE SCALE GENOMIC DNA]</scope>
    <source>
        <strain evidence="7 8">NEAU-G5</strain>
    </source>
</reference>
<dbReference type="Gene3D" id="1.10.10.10">
    <property type="entry name" value="Winged helix-like DNA-binding domain superfamily/Winged helix DNA-binding domain"/>
    <property type="match status" value="1"/>
</dbReference>
<keyword evidence="2" id="KW-0238">DNA-binding</keyword>
<dbReference type="InterPro" id="IPR036390">
    <property type="entry name" value="WH_DNA-bd_sf"/>
</dbReference>
<evidence type="ECO:0000256" key="3">
    <source>
        <dbReference type="ARBA" id="ARBA00023163"/>
    </source>
</evidence>
<evidence type="ECO:0000313" key="8">
    <source>
        <dbReference type="Proteomes" id="UP000733379"/>
    </source>
</evidence>
<dbReference type="RefSeq" id="WP_215921374.1">
    <property type="nucleotide sequence ID" value="NZ_JAHKNI010000010.1"/>
</dbReference>
<protein>
    <submittedName>
        <fullName evidence="7">IclR family transcriptional regulator</fullName>
    </submittedName>
</protein>
<evidence type="ECO:0000256" key="4">
    <source>
        <dbReference type="SAM" id="MobiDB-lite"/>
    </source>
</evidence>
<keyword evidence="1" id="KW-0805">Transcription regulation</keyword>
<dbReference type="PROSITE" id="PS51078">
    <property type="entry name" value="ICLR_ED"/>
    <property type="match status" value="1"/>
</dbReference>
<evidence type="ECO:0000256" key="2">
    <source>
        <dbReference type="ARBA" id="ARBA00023125"/>
    </source>
</evidence>
<keyword evidence="3" id="KW-0804">Transcription</keyword>
<dbReference type="EMBL" id="JAHKNI010000010">
    <property type="protein sequence ID" value="MBU3065330.1"/>
    <property type="molecule type" value="Genomic_DNA"/>
</dbReference>
<dbReference type="InterPro" id="IPR014757">
    <property type="entry name" value="Tscrpt_reg_IclR_C"/>
</dbReference>
<evidence type="ECO:0000259" key="6">
    <source>
        <dbReference type="PROSITE" id="PS51078"/>
    </source>
</evidence>
<organism evidence="7 8">
    <name type="scientific">Nocardia albiluteola</name>
    <dbReference type="NCBI Taxonomy" id="2842303"/>
    <lineage>
        <taxon>Bacteria</taxon>
        <taxon>Bacillati</taxon>
        <taxon>Actinomycetota</taxon>
        <taxon>Actinomycetes</taxon>
        <taxon>Mycobacteriales</taxon>
        <taxon>Nocardiaceae</taxon>
        <taxon>Nocardia</taxon>
    </lineage>
</organism>
<keyword evidence="8" id="KW-1185">Reference proteome</keyword>
<evidence type="ECO:0000259" key="5">
    <source>
        <dbReference type="PROSITE" id="PS51077"/>
    </source>
</evidence>
<feature type="domain" description="HTH iclR-type" evidence="5">
    <location>
        <begin position="14"/>
        <end position="109"/>
    </location>
</feature>
<dbReference type="SMART" id="SM00346">
    <property type="entry name" value="HTH_ICLR"/>
    <property type="match status" value="1"/>
</dbReference>
<dbReference type="PANTHER" id="PTHR30136:SF24">
    <property type="entry name" value="HTH-TYPE TRANSCRIPTIONAL REPRESSOR ALLR"/>
    <property type="match status" value="1"/>
</dbReference>
<dbReference type="SUPFAM" id="SSF46785">
    <property type="entry name" value="Winged helix' DNA-binding domain"/>
    <property type="match status" value="1"/>
</dbReference>
<feature type="domain" description="IclR-ED" evidence="6">
    <location>
        <begin position="107"/>
        <end position="290"/>
    </location>
</feature>